<feature type="transmembrane region" description="Helical" evidence="1">
    <location>
        <begin position="20"/>
        <end position="40"/>
    </location>
</feature>
<dbReference type="RefSeq" id="XP_005794174.1">
    <property type="nucleotide sequence ID" value="XM_005794117.1"/>
</dbReference>
<dbReference type="GeneID" id="17287015"/>
<proteinExistence type="predicted"/>
<dbReference type="KEGG" id="ehx:EMIHUDRAFT_94977"/>
<evidence type="ECO:0000313" key="3">
    <source>
        <dbReference type="Proteomes" id="UP000013827"/>
    </source>
</evidence>
<protein>
    <submittedName>
        <fullName evidence="2">Uncharacterized protein</fullName>
    </submittedName>
</protein>
<accession>A0A0D3L160</accession>
<dbReference type="HOGENOM" id="CLU_520180_0_0_1"/>
<dbReference type="STRING" id="2903.R1FRI2"/>
<dbReference type="PaxDb" id="2903-EOD41745"/>
<dbReference type="EnsemblProtists" id="EOD41745">
    <property type="protein sequence ID" value="EOD41745"/>
    <property type="gene ID" value="EMIHUDRAFT_94977"/>
</dbReference>
<keyword evidence="3" id="KW-1185">Reference proteome</keyword>
<evidence type="ECO:0000256" key="1">
    <source>
        <dbReference type="SAM" id="Phobius"/>
    </source>
</evidence>
<reference evidence="3" key="1">
    <citation type="journal article" date="2013" name="Nature">
        <title>Pan genome of the phytoplankton Emiliania underpins its global distribution.</title>
        <authorList>
            <person name="Read B.A."/>
            <person name="Kegel J."/>
            <person name="Klute M.J."/>
            <person name="Kuo A."/>
            <person name="Lefebvre S.C."/>
            <person name="Maumus F."/>
            <person name="Mayer C."/>
            <person name="Miller J."/>
            <person name="Monier A."/>
            <person name="Salamov A."/>
            <person name="Young J."/>
            <person name="Aguilar M."/>
            <person name="Claverie J.M."/>
            <person name="Frickenhaus S."/>
            <person name="Gonzalez K."/>
            <person name="Herman E.K."/>
            <person name="Lin Y.C."/>
            <person name="Napier J."/>
            <person name="Ogata H."/>
            <person name="Sarno A.F."/>
            <person name="Shmutz J."/>
            <person name="Schroeder D."/>
            <person name="de Vargas C."/>
            <person name="Verret F."/>
            <person name="von Dassow P."/>
            <person name="Valentin K."/>
            <person name="Van de Peer Y."/>
            <person name="Wheeler G."/>
            <person name="Dacks J.B."/>
            <person name="Delwiche C.F."/>
            <person name="Dyhrman S.T."/>
            <person name="Glockner G."/>
            <person name="John U."/>
            <person name="Richards T."/>
            <person name="Worden A.Z."/>
            <person name="Zhang X."/>
            <person name="Grigoriev I.V."/>
            <person name="Allen A.E."/>
            <person name="Bidle K."/>
            <person name="Borodovsky M."/>
            <person name="Bowler C."/>
            <person name="Brownlee C."/>
            <person name="Cock J.M."/>
            <person name="Elias M."/>
            <person name="Gladyshev V.N."/>
            <person name="Groth M."/>
            <person name="Guda C."/>
            <person name="Hadaegh A."/>
            <person name="Iglesias-Rodriguez M.D."/>
            <person name="Jenkins J."/>
            <person name="Jones B.M."/>
            <person name="Lawson T."/>
            <person name="Leese F."/>
            <person name="Lindquist E."/>
            <person name="Lobanov A."/>
            <person name="Lomsadze A."/>
            <person name="Malik S.B."/>
            <person name="Marsh M.E."/>
            <person name="Mackinder L."/>
            <person name="Mock T."/>
            <person name="Mueller-Roeber B."/>
            <person name="Pagarete A."/>
            <person name="Parker M."/>
            <person name="Probert I."/>
            <person name="Quesneville H."/>
            <person name="Raines C."/>
            <person name="Rensing S.A."/>
            <person name="Riano-Pachon D.M."/>
            <person name="Richier S."/>
            <person name="Rokitta S."/>
            <person name="Shiraiwa Y."/>
            <person name="Soanes D.M."/>
            <person name="van der Giezen M."/>
            <person name="Wahlund T.M."/>
            <person name="Williams B."/>
            <person name="Wilson W."/>
            <person name="Wolfe G."/>
            <person name="Wurch L.L."/>
        </authorList>
    </citation>
    <scope>NUCLEOTIDE SEQUENCE</scope>
</reference>
<keyword evidence="1" id="KW-1133">Transmembrane helix</keyword>
<sequence length="524" mass="56679">MDLDDCFAYTTSVRVRVRHRILGCLFYGVSLSILVGYVGVYELYIRERWGELEALGGTLKAVVHGPSPAVRKPCMSFDRVTTIAEATPQTLLVGTRLVSIVELRNKSCRAHTYGCERWAPHTRDDAFVPDVERHAVIVQHELADSASGREGFDTALPRSAPLVSGDGGALRVVACTGVRDPDPACPFSGDLLHVRDLLFVTGLDLDAPLQATSSLRVRGVSLRLELVYNGSGYSYRARSTKLDANVLRVDTLNESARVISGLHGIGLSLVETGGMRRLEWRTVLLTIISGFALLSAAKTVADLFLLHFAPRRDDYRLFVEQLTPDFGPDTEHEAQVLDRVSPAACPPRPPRAIKRIFRPVLCLDYVHASICAQIRRFAAGDSPWALQVGPSSAGPASGDGVQLIGTCPAGSVLACYPGVTYALEDLPVMSKIVLPGNAYVVNHPPPHSRPNVLLYPFDLQRGQHEELQALLGVLPFRPPTEGEPACRSAVLIATRQLADEAPLVRPAGEGTCAAGRLLVLPAAV</sequence>
<keyword evidence="1" id="KW-0472">Membrane</keyword>
<name>A0A0D3L160_EMIH1</name>
<dbReference type="AlphaFoldDB" id="A0A0D3L160"/>
<dbReference type="Proteomes" id="UP000013827">
    <property type="component" value="Unassembled WGS sequence"/>
</dbReference>
<evidence type="ECO:0000313" key="2">
    <source>
        <dbReference type="EnsemblProtists" id="EOD41745"/>
    </source>
</evidence>
<organism evidence="2 3">
    <name type="scientific">Emiliania huxleyi (strain CCMP1516)</name>
    <dbReference type="NCBI Taxonomy" id="280463"/>
    <lineage>
        <taxon>Eukaryota</taxon>
        <taxon>Haptista</taxon>
        <taxon>Haptophyta</taxon>
        <taxon>Prymnesiophyceae</taxon>
        <taxon>Isochrysidales</taxon>
        <taxon>Noelaerhabdaceae</taxon>
        <taxon>Emiliania</taxon>
    </lineage>
</organism>
<keyword evidence="1" id="KW-0812">Transmembrane</keyword>
<reference evidence="2" key="2">
    <citation type="submission" date="2024-10" db="UniProtKB">
        <authorList>
            <consortium name="EnsemblProtists"/>
        </authorList>
    </citation>
    <scope>IDENTIFICATION</scope>
</reference>